<dbReference type="RefSeq" id="WP_211276534.1">
    <property type="nucleotide sequence ID" value="NZ_CP011509.1"/>
</dbReference>
<feature type="domain" description="PhnB-like" evidence="1">
    <location>
        <begin position="5"/>
        <end position="120"/>
    </location>
</feature>
<dbReference type="Pfam" id="PF06983">
    <property type="entry name" value="3-dmu-9_3-mt"/>
    <property type="match status" value="1"/>
</dbReference>
<dbReference type="EMBL" id="CP011509">
    <property type="protein sequence ID" value="AKJ03817.1"/>
    <property type="molecule type" value="Genomic_DNA"/>
</dbReference>
<dbReference type="SUPFAM" id="SSF54593">
    <property type="entry name" value="Glyoxalase/Bleomycin resistance protein/Dihydroxybiphenyl dioxygenase"/>
    <property type="match status" value="1"/>
</dbReference>
<dbReference type="PIRSF" id="PIRSF021700">
    <property type="entry name" value="3_dmu_93_MTrfase"/>
    <property type="match status" value="1"/>
</dbReference>
<dbReference type="Proteomes" id="UP000035579">
    <property type="component" value="Chromosome"/>
</dbReference>
<evidence type="ECO:0000313" key="2">
    <source>
        <dbReference type="EMBL" id="AKJ03817.1"/>
    </source>
</evidence>
<dbReference type="PANTHER" id="PTHR33990">
    <property type="entry name" value="PROTEIN YJDN-RELATED"/>
    <property type="match status" value="1"/>
</dbReference>
<dbReference type="Proteomes" id="UP000256345">
    <property type="component" value="Unassembled WGS sequence"/>
</dbReference>
<name>A0AAC8Q9Z1_9BACT</name>
<evidence type="ECO:0000313" key="3">
    <source>
        <dbReference type="EMBL" id="REG23596.1"/>
    </source>
</evidence>
<evidence type="ECO:0000313" key="5">
    <source>
        <dbReference type="Proteomes" id="UP000256345"/>
    </source>
</evidence>
<evidence type="ECO:0000313" key="4">
    <source>
        <dbReference type="Proteomes" id="UP000035579"/>
    </source>
</evidence>
<dbReference type="InterPro" id="IPR029068">
    <property type="entry name" value="Glyas_Bleomycin-R_OHBP_Dase"/>
</dbReference>
<keyword evidence="5" id="KW-1185">Reference proteome</keyword>
<sequence>MAAIQKITPFLWFNQEAEEAANFYVSLFKDSKILNVSRYGDAGPGPKGSAMVVDFQLAGLRFNALNGGPVFKFTEAISLAVSADSQDEVDMLWSKLTANGGQESQCGWLKDRYGLSWQIVPKRFMELMQDKDPKRTQRVMQAMLKMKKFDIARLEEAYAQA</sequence>
<reference evidence="2 4" key="1">
    <citation type="submission" date="2015-05" db="EMBL/GenBank/DDBJ databases">
        <title>Genome assembly of Archangium gephyra DSM 2261.</title>
        <authorList>
            <person name="Sharma G."/>
            <person name="Subramanian S."/>
        </authorList>
    </citation>
    <scope>NUCLEOTIDE SEQUENCE [LARGE SCALE GENOMIC DNA]</scope>
    <source>
        <strain evidence="2 4">DSM 2261</strain>
    </source>
</reference>
<dbReference type="KEGG" id="age:AA314_05443"/>
<accession>A0AAC8Q9Z1</accession>
<dbReference type="InterPro" id="IPR028973">
    <property type="entry name" value="PhnB-like"/>
</dbReference>
<dbReference type="InterPro" id="IPR009725">
    <property type="entry name" value="3_dmu_93_MTrfase"/>
</dbReference>
<dbReference type="EMBL" id="QUMU01000016">
    <property type="protein sequence ID" value="REG23596.1"/>
    <property type="molecule type" value="Genomic_DNA"/>
</dbReference>
<reference evidence="3 5" key="2">
    <citation type="submission" date="2018-08" db="EMBL/GenBank/DDBJ databases">
        <title>Genomic Encyclopedia of Archaeal and Bacterial Type Strains, Phase II (KMG-II): from individual species to whole genera.</title>
        <authorList>
            <person name="Goeker M."/>
        </authorList>
    </citation>
    <scope>NUCLEOTIDE SEQUENCE [LARGE SCALE GENOMIC DNA]</scope>
    <source>
        <strain evidence="3 5">DSM 2261</strain>
    </source>
</reference>
<organism evidence="2 4">
    <name type="scientific">Archangium gephyra</name>
    <dbReference type="NCBI Taxonomy" id="48"/>
    <lineage>
        <taxon>Bacteria</taxon>
        <taxon>Pseudomonadati</taxon>
        <taxon>Myxococcota</taxon>
        <taxon>Myxococcia</taxon>
        <taxon>Myxococcales</taxon>
        <taxon>Cystobacterineae</taxon>
        <taxon>Archangiaceae</taxon>
        <taxon>Archangium</taxon>
    </lineage>
</organism>
<dbReference type="CDD" id="cd06588">
    <property type="entry name" value="PhnB_like"/>
    <property type="match status" value="1"/>
</dbReference>
<dbReference type="PANTHER" id="PTHR33990:SF2">
    <property type="entry name" value="PHNB-LIKE DOMAIN-CONTAINING PROTEIN"/>
    <property type="match status" value="1"/>
</dbReference>
<protein>
    <submittedName>
        <fullName evidence="2 3">3-demethylubiquinone-9 3-methyltransferase</fullName>
    </submittedName>
</protein>
<dbReference type="Gene3D" id="3.10.180.10">
    <property type="entry name" value="2,3-Dihydroxybiphenyl 1,2-Dioxygenase, domain 1"/>
    <property type="match status" value="1"/>
</dbReference>
<gene>
    <name evidence="2" type="ORF">AA314_05443</name>
    <name evidence="3" type="ORF">ATI61_11666</name>
</gene>
<proteinExistence type="predicted"/>
<evidence type="ECO:0000259" key="1">
    <source>
        <dbReference type="Pfam" id="PF06983"/>
    </source>
</evidence>
<dbReference type="AlphaFoldDB" id="A0AAC8Q9Z1"/>